<evidence type="ECO:0000259" key="1">
    <source>
        <dbReference type="Pfam" id="PF13682"/>
    </source>
</evidence>
<name>A0A749L6V7_SALER</name>
<accession>A0A749L6V7</accession>
<sequence length="100" mass="11405">MNTPTWEDEHHCLPGRWYDSEGREKFGLLPAFIRPGEIHRKFHQVAAELAKEDMAHPGQKRILEKLETFERISLAVIAAPDKLDEKIISSSVEDESLPGL</sequence>
<proteinExistence type="predicted"/>
<evidence type="ECO:0000313" key="2">
    <source>
        <dbReference type="EMBL" id="HAF5759458.1"/>
    </source>
</evidence>
<dbReference type="Pfam" id="PF13682">
    <property type="entry name" value="CZB"/>
    <property type="match status" value="1"/>
</dbReference>
<gene>
    <name evidence="2" type="ORF">G8N42_004993</name>
</gene>
<dbReference type="Gene3D" id="1.20.120.30">
    <property type="entry name" value="Aspartate receptor, ligand-binding domain"/>
    <property type="match status" value="1"/>
</dbReference>
<dbReference type="AlphaFoldDB" id="A0A749L6V7"/>
<feature type="domain" description="Chemoreceptor zinc-binding" evidence="1">
    <location>
        <begin position="7"/>
        <end position="49"/>
    </location>
</feature>
<reference evidence="2" key="2">
    <citation type="submission" date="2020-02" db="EMBL/GenBank/DDBJ databases">
        <authorList>
            <consortium name="NCBI Pathogen Detection Project"/>
        </authorList>
    </citation>
    <scope>NUCLEOTIDE SEQUENCE</scope>
    <source>
        <strain evidence="2">MA.CK_00/00004035</strain>
    </source>
</reference>
<comment type="caution">
    <text evidence="2">The sequence shown here is derived from an EMBL/GenBank/DDBJ whole genome shotgun (WGS) entry which is preliminary data.</text>
</comment>
<protein>
    <recommendedName>
        <fullName evidence="1">Chemoreceptor zinc-binding domain-containing protein</fullName>
    </recommendedName>
</protein>
<organism evidence="2">
    <name type="scientific">Salmonella enterica</name>
    <name type="common">Salmonella choleraesuis</name>
    <dbReference type="NCBI Taxonomy" id="28901"/>
    <lineage>
        <taxon>Bacteria</taxon>
        <taxon>Pseudomonadati</taxon>
        <taxon>Pseudomonadota</taxon>
        <taxon>Gammaproteobacteria</taxon>
        <taxon>Enterobacterales</taxon>
        <taxon>Enterobacteriaceae</taxon>
        <taxon>Salmonella</taxon>
    </lineage>
</organism>
<dbReference type="InterPro" id="IPR025991">
    <property type="entry name" value="Chemoreceptor_zinc-bind_dom"/>
</dbReference>
<reference evidence="2" key="1">
    <citation type="journal article" date="2018" name="Genome Biol.">
        <title>SKESA: strategic k-mer extension for scrupulous assemblies.</title>
        <authorList>
            <person name="Souvorov A."/>
            <person name="Agarwala R."/>
            <person name="Lipman D.J."/>
        </authorList>
    </citation>
    <scope>NUCLEOTIDE SEQUENCE</scope>
    <source>
        <strain evidence="2">MA.CK_00/00004035</strain>
    </source>
</reference>
<dbReference type="EMBL" id="DAAVUQ010000027">
    <property type="protein sequence ID" value="HAF5759458.1"/>
    <property type="molecule type" value="Genomic_DNA"/>
</dbReference>